<organism evidence="3 4">
    <name type="scientific">Bordetella pertussis</name>
    <dbReference type="NCBI Taxonomy" id="520"/>
    <lineage>
        <taxon>Bacteria</taxon>
        <taxon>Pseudomonadati</taxon>
        <taxon>Pseudomonadota</taxon>
        <taxon>Betaproteobacteria</taxon>
        <taxon>Burkholderiales</taxon>
        <taxon>Alcaligenaceae</taxon>
        <taxon>Bordetella</taxon>
    </lineage>
</organism>
<keyword evidence="1" id="KW-0067">ATP-binding</keyword>
<dbReference type="Proteomes" id="UP000255014">
    <property type="component" value="Unassembled WGS sequence"/>
</dbReference>
<dbReference type="InterPro" id="IPR011330">
    <property type="entry name" value="Glyco_hydro/deAcase_b/a-brl"/>
</dbReference>
<dbReference type="EMBL" id="UFTT01000002">
    <property type="protein sequence ID" value="SUV63495.1"/>
    <property type="molecule type" value="Genomic_DNA"/>
</dbReference>
<dbReference type="NCBIfam" id="NF003814">
    <property type="entry name" value="PRK05406.1-3"/>
    <property type="match status" value="1"/>
</dbReference>
<sequence length="292" mass="30861">MNPAIDLNCDMGESYGAWRMGNDEAVLQFVTSANIACGFHGGDPSTMRQTVAAALAHGVALGAHPSLPDLAGFGRRAMQITPQEAYDLVVYQVGALAGVAASQGARLHHVKAHGALYNMAAKDAALARAICQAVRDVDSDLVLYGLAGSALIDAARAIGLRAAQEVFADRTYQADGQLTPRSQPDAMITDLDQAIAQVLGMVRDGSVRTPDGQTVALQADTLCIPRRPARCAGIRPRHPPGARTRRHRHPGGVGPRRHAYGRTEVISSRAGPTSFSNWPGLTNCEPSTQLNT</sequence>
<dbReference type="PANTHER" id="PTHR30292">
    <property type="entry name" value="UNCHARACTERIZED PROTEIN YBGL-RELATED"/>
    <property type="match status" value="1"/>
</dbReference>
<accession>A0A0E8EB75</accession>
<dbReference type="GO" id="GO:0005975">
    <property type="term" value="P:carbohydrate metabolic process"/>
    <property type="evidence" value="ECO:0007669"/>
    <property type="project" value="InterPro"/>
</dbReference>
<feature type="compositionally biased region" description="Polar residues" evidence="2">
    <location>
        <begin position="270"/>
        <end position="292"/>
    </location>
</feature>
<dbReference type="GO" id="GO:0017168">
    <property type="term" value="F:5-oxoprolinase (ATP-hydrolyzing) activity"/>
    <property type="evidence" value="ECO:0007669"/>
    <property type="project" value="UniProtKB-UniRule"/>
</dbReference>
<dbReference type="Pfam" id="PF03746">
    <property type="entry name" value="LamB_YcsF"/>
    <property type="match status" value="1"/>
</dbReference>
<protein>
    <recommendedName>
        <fullName evidence="1">5-oxoprolinase subunit A</fullName>
        <shortName evidence="1">5-OPase subunit A</shortName>
        <ecNumber evidence="1">3.5.2.9</ecNumber>
    </recommendedName>
    <alternativeName>
        <fullName evidence="1">5-oxoprolinase (ATP-hydrolyzing) subunit A</fullName>
    </alternativeName>
</protein>
<feature type="region of interest" description="Disordered" evidence="2">
    <location>
        <begin position="230"/>
        <end position="292"/>
    </location>
</feature>
<keyword evidence="1" id="KW-0547">Nucleotide-binding</keyword>
<dbReference type="InterPro" id="IPR005501">
    <property type="entry name" value="LamB/YcsF/PxpA-like"/>
</dbReference>
<comment type="similarity">
    <text evidence="1">Belongs to the LamB/PxpA family.</text>
</comment>
<dbReference type="Gene3D" id="3.20.20.370">
    <property type="entry name" value="Glycoside hydrolase/deacetylase"/>
    <property type="match status" value="1"/>
</dbReference>
<evidence type="ECO:0000313" key="3">
    <source>
        <dbReference type="EMBL" id="SUV63495.1"/>
    </source>
</evidence>
<dbReference type="PANTHER" id="PTHR30292:SF0">
    <property type="entry name" value="5-OXOPROLINASE SUBUNIT A"/>
    <property type="match status" value="1"/>
</dbReference>
<comment type="function">
    <text evidence="1">Catalyzes the cleavage of 5-oxoproline to form L-glutamate coupled to the hydrolysis of ATP to ADP and inorganic phosphate.</text>
</comment>
<dbReference type="HAMAP" id="MF_00691">
    <property type="entry name" value="PxpA"/>
    <property type="match status" value="1"/>
</dbReference>
<name>A0A0E8EB75_BORPT</name>
<comment type="catalytic activity">
    <reaction evidence="1">
        <text>5-oxo-L-proline + ATP + 2 H2O = L-glutamate + ADP + phosphate + H(+)</text>
        <dbReference type="Rhea" id="RHEA:10348"/>
        <dbReference type="ChEBI" id="CHEBI:15377"/>
        <dbReference type="ChEBI" id="CHEBI:15378"/>
        <dbReference type="ChEBI" id="CHEBI:29985"/>
        <dbReference type="ChEBI" id="CHEBI:30616"/>
        <dbReference type="ChEBI" id="CHEBI:43474"/>
        <dbReference type="ChEBI" id="CHEBI:58402"/>
        <dbReference type="ChEBI" id="CHEBI:456216"/>
        <dbReference type="EC" id="3.5.2.9"/>
    </reaction>
</comment>
<dbReference type="AlphaFoldDB" id="A0A0E8EB75"/>
<comment type="subunit">
    <text evidence="1">Forms a complex composed of PxpA, PxpB and PxpC.</text>
</comment>
<reference evidence="3 4" key="1">
    <citation type="submission" date="2018-06" db="EMBL/GenBank/DDBJ databases">
        <authorList>
            <consortium name="Pathogen Informatics"/>
            <person name="Doyle S."/>
        </authorList>
    </citation>
    <scope>NUCLEOTIDE SEQUENCE [LARGE SCALE GENOMIC DNA]</scope>
    <source>
        <strain evidence="3 4">NCTC10911</strain>
    </source>
</reference>
<dbReference type="NCBIfam" id="NF003816">
    <property type="entry name" value="PRK05406.1-5"/>
    <property type="match status" value="1"/>
</dbReference>
<dbReference type="GO" id="GO:0005524">
    <property type="term" value="F:ATP binding"/>
    <property type="evidence" value="ECO:0007669"/>
    <property type="project" value="UniProtKB-UniRule"/>
</dbReference>
<evidence type="ECO:0000256" key="1">
    <source>
        <dbReference type="HAMAP-Rule" id="MF_00691"/>
    </source>
</evidence>
<dbReference type="CDD" id="cd10787">
    <property type="entry name" value="LamB_YcsF_like"/>
    <property type="match status" value="1"/>
</dbReference>
<dbReference type="SUPFAM" id="SSF88713">
    <property type="entry name" value="Glycoside hydrolase/deacetylase"/>
    <property type="match status" value="1"/>
</dbReference>
<keyword evidence="1" id="KW-0378">Hydrolase</keyword>
<evidence type="ECO:0000256" key="2">
    <source>
        <dbReference type="SAM" id="MobiDB-lite"/>
    </source>
</evidence>
<feature type="compositionally biased region" description="Basic residues" evidence="2">
    <location>
        <begin position="235"/>
        <end position="260"/>
    </location>
</feature>
<proteinExistence type="inferred from homology"/>
<evidence type="ECO:0000313" key="4">
    <source>
        <dbReference type="Proteomes" id="UP000255014"/>
    </source>
</evidence>
<gene>
    <name evidence="1" type="primary">pxpA</name>
    <name evidence="3" type="ORF">NCTC10911_00496</name>
</gene>
<dbReference type="EC" id="3.5.2.9" evidence="1"/>